<feature type="domain" description="Pectinesterase inhibitor" evidence="3">
    <location>
        <begin position="42"/>
        <end position="199"/>
    </location>
</feature>
<keyword evidence="5" id="KW-1185">Reference proteome</keyword>
<dbReference type="InterPro" id="IPR035513">
    <property type="entry name" value="Invertase/methylesterase_inhib"/>
</dbReference>
<gene>
    <name evidence="4" type="ORF">NE237_020502</name>
</gene>
<dbReference type="Proteomes" id="UP001141806">
    <property type="component" value="Unassembled WGS sequence"/>
</dbReference>
<reference evidence="4" key="1">
    <citation type="journal article" date="2023" name="Plant J.">
        <title>The genome of the king protea, Protea cynaroides.</title>
        <authorList>
            <person name="Chang J."/>
            <person name="Duong T.A."/>
            <person name="Schoeman C."/>
            <person name="Ma X."/>
            <person name="Roodt D."/>
            <person name="Barker N."/>
            <person name="Li Z."/>
            <person name="Van de Peer Y."/>
            <person name="Mizrachi E."/>
        </authorList>
    </citation>
    <scope>NUCLEOTIDE SEQUENCE</scope>
    <source>
        <tissue evidence="4">Young leaves</tissue>
    </source>
</reference>
<feature type="chain" id="PRO_5040229151" description="Pectinesterase inhibitor domain-containing protein" evidence="2">
    <location>
        <begin position="33"/>
        <end position="212"/>
    </location>
</feature>
<proteinExistence type="predicted"/>
<dbReference type="AlphaFoldDB" id="A0A9Q0H677"/>
<dbReference type="OrthoDB" id="1430376at2759"/>
<name>A0A9Q0H677_9MAGN</name>
<evidence type="ECO:0000259" key="3">
    <source>
        <dbReference type="SMART" id="SM00856"/>
    </source>
</evidence>
<dbReference type="Pfam" id="PF04043">
    <property type="entry name" value="PMEI"/>
    <property type="match status" value="1"/>
</dbReference>
<dbReference type="Gene3D" id="1.20.140.40">
    <property type="entry name" value="Invertase/pectin methylesterase inhibitor family protein"/>
    <property type="match status" value="1"/>
</dbReference>
<evidence type="ECO:0000313" key="4">
    <source>
        <dbReference type="EMBL" id="KAJ4960592.1"/>
    </source>
</evidence>
<accession>A0A9Q0H677</accession>
<comment type="caution">
    <text evidence="4">The sequence shown here is derived from an EMBL/GenBank/DDBJ whole genome shotgun (WGS) entry which is preliminary data.</text>
</comment>
<dbReference type="PANTHER" id="PTHR31080:SF64">
    <property type="entry name" value="PLANT INVERTASE_PECTIN METHYLESTERASE INHIBITOR SUPERFAMILY PROTEIN"/>
    <property type="match status" value="1"/>
</dbReference>
<feature type="signal peptide" evidence="2">
    <location>
        <begin position="1"/>
        <end position="32"/>
    </location>
</feature>
<evidence type="ECO:0000256" key="2">
    <source>
        <dbReference type="SAM" id="SignalP"/>
    </source>
</evidence>
<dbReference type="NCBIfam" id="TIGR01614">
    <property type="entry name" value="PME_inhib"/>
    <property type="match status" value="1"/>
</dbReference>
<dbReference type="GO" id="GO:0004857">
    <property type="term" value="F:enzyme inhibitor activity"/>
    <property type="evidence" value="ECO:0007669"/>
    <property type="project" value="InterPro"/>
</dbReference>
<evidence type="ECO:0000313" key="5">
    <source>
        <dbReference type="Proteomes" id="UP001141806"/>
    </source>
</evidence>
<keyword evidence="1 2" id="KW-0732">Signal</keyword>
<dbReference type="InterPro" id="IPR051955">
    <property type="entry name" value="PME_Inhibitor"/>
</dbReference>
<dbReference type="SUPFAM" id="SSF101148">
    <property type="entry name" value="Plant invertase/pectin methylesterase inhibitor"/>
    <property type="match status" value="1"/>
</dbReference>
<dbReference type="PANTHER" id="PTHR31080">
    <property type="entry name" value="PECTINESTERASE INHIBITOR-LIKE"/>
    <property type="match status" value="1"/>
</dbReference>
<evidence type="ECO:0000256" key="1">
    <source>
        <dbReference type="ARBA" id="ARBA00022729"/>
    </source>
</evidence>
<sequence length="212" mass="23313">MAAKTTKQTRPLLLSLSSTASVLLLLLPTISAVYFYSDEDINASDFIRTNCNATLYPDVCYSSLSRYANAVQQNPAKLAGVAVAVSFSRARRIAAYISNLSFAPFDKKTVAVLKDCSSTFGDAIDQMRRSNREMLHLDLTSQESLRFQMSNVQTWMSAALTNEDTCTDEFSDLPDDSAKSDVCDRVVNGMKLTSNALALINRGEHGRFASHD</sequence>
<dbReference type="InterPro" id="IPR006501">
    <property type="entry name" value="Pectinesterase_inhib_dom"/>
</dbReference>
<organism evidence="4 5">
    <name type="scientific">Protea cynaroides</name>
    <dbReference type="NCBI Taxonomy" id="273540"/>
    <lineage>
        <taxon>Eukaryota</taxon>
        <taxon>Viridiplantae</taxon>
        <taxon>Streptophyta</taxon>
        <taxon>Embryophyta</taxon>
        <taxon>Tracheophyta</taxon>
        <taxon>Spermatophyta</taxon>
        <taxon>Magnoliopsida</taxon>
        <taxon>Proteales</taxon>
        <taxon>Proteaceae</taxon>
        <taxon>Protea</taxon>
    </lineage>
</organism>
<dbReference type="SMART" id="SM00856">
    <property type="entry name" value="PMEI"/>
    <property type="match status" value="1"/>
</dbReference>
<dbReference type="EMBL" id="JAMYWD010000009">
    <property type="protein sequence ID" value="KAJ4960592.1"/>
    <property type="molecule type" value="Genomic_DNA"/>
</dbReference>
<dbReference type="CDD" id="cd15798">
    <property type="entry name" value="PMEI-like_3"/>
    <property type="match status" value="1"/>
</dbReference>
<protein>
    <recommendedName>
        <fullName evidence="3">Pectinesterase inhibitor domain-containing protein</fullName>
    </recommendedName>
</protein>